<dbReference type="AlphaFoldDB" id="A0A8H6YTC1"/>
<evidence type="ECO:0000313" key="3">
    <source>
        <dbReference type="Proteomes" id="UP000623467"/>
    </source>
</evidence>
<accession>A0A8H6YTC1</accession>
<evidence type="ECO:0000256" key="1">
    <source>
        <dbReference type="SAM" id="MobiDB-lite"/>
    </source>
</evidence>
<reference evidence="2" key="1">
    <citation type="submission" date="2020-05" db="EMBL/GenBank/DDBJ databases">
        <title>Mycena genomes resolve the evolution of fungal bioluminescence.</title>
        <authorList>
            <person name="Tsai I.J."/>
        </authorList>
    </citation>
    <scope>NUCLEOTIDE SEQUENCE</scope>
    <source>
        <strain evidence="2">160909Yilan</strain>
    </source>
</reference>
<dbReference type="EMBL" id="JACAZH010000007">
    <property type="protein sequence ID" value="KAF7364441.1"/>
    <property type="molecule type" value="Genomic_DNA"/>
</dbReference>
<evidence type="ECO:0000313" key="2">
    <source>
        <dbReference type="EMBL" id="KAF7364441.1"/>
    </source>
</evidence>
<feature type="region of interest" description="Disordered" evidence="1">
    <location>
        <begin position="1"/>
        <end position="43"/>
    </location>
</feature>
<keyword evidence="3" id="KW-1185">Reference proteome</keyword>
<sequence>MPSTRLSAESTPVEKPLPQPPVSAHYNAHARREPDLGAKRGGNGWQTLVNYISGGQGGMGGHGLQGRGGAGGNGEGPTLNYEIKAERIVMKNFNGPEATPPDFLRIPLGNIDLRSEIQVHAATGTISRHGKGRSVRRMYSARVVSHSEPMTVALYEGHNAEETGPTSFRWPDRPAYWSLNPSGSNPLSHEEASSLGFPTITRKTWVRTTFWDETVYTGLRKFDECKGFDPESQDLAKELGFPLFEVSDGDVLAMEWDLVDRDYASDYSISYSEEEYATIDGMESGLDLAGSSIEELAMEDEDYIQEFSSGGDDTDF</sequence>
<gene>
    <name evidence="2" type="ORF">MSAN_01105200</name>
</gene>
<proteinExistence type="predicted"/>
<name>A0A8H6YTC1_9AGAR</name>
<organism evidence="2 3">
    <name type="scientific">Mycena sanguinolenta</name>
    <dbReference type="NCBI Taxonomy" id="230812"/>
    <lineage>
        <taxon>Eukaryota</taxon>
        <taxon>Fungi</taxon>
        <taxon>Dikarya</taxon>
        <taxon>Basidiomycota</taxon>
        <taxon>Agaricomycotina</taxon>
        <taxon>Agaricomycetes</taxon>
        <taxon>Agaricomycetidae</taxon>
        <taxon>Agaricales</taxon>
        <taxon>Marasmiineae</taxon>
        <taxon>Mycenaceae</taxon>
        <taxon>Mycena</taxon>
    </lineage>
</organism>
<feature type="compositionally biased region" description="Polar residues" evidence="1">
    <location>
        <begin position="1"/>
        <end position="10"/>
    </location>
</feature>
<comment type="caution">
    <text evidence="2">The sequence shown here is derived from an EMBL/GenBank/DDBJ whole genome shotgun (WGS) entry which is preliminary data.</text>
</comment>
<dbReference type="OrthoDB" id="2953266at2759"/>
<dbReference type="Proteomes" id="UP000623467">
    <property type="component" value="Unassembled WGS sequence"/>
</dbReference>
<protein>
    <submittedName>
        <fullName evidence="2">Uncharacterized protein</fullName>
    </submittedName>
</protein>